<feature type="site" description="Interaction with DNA" evidence="8">
    <location>
        <position position="156"/>
    </location>
</feature>
<feature type="site" description="Interaction with DNA" evidence="8">
    <location>
        <position position="163"/>
    </location>
</feature>
<dbReference type="HAMAP" id="MF_00952">
    <property type="entry name" value="Topoisom_1_prok"/>
    <property type="match status" value="1"/>
</dbReference>
<feature type="site" description="Interaction with DNA" evidence="8">
    <location>
        <position position="28"/>
    </location>
</feature>
<gene>
    <name evidence="8 12" type="primary">topA</name>
    <name evidence="12" type="ORF">D7D52_03910</name>
</gene>
<dbReference type="GO" id="GO:0046872">
    <property type="term" value="F:metal ion binding"/>
    <property type="evidence" value="ECO:0007669"/>
    <property type="project" value="UniProtKB-KW"/>
</dbReference>
<keyword evidence="13" id="KW-1185">Reference proteome</keyword>
<dbReference type="AlphaFoldDB" id="A0A386Z614"/>
<organism evidence="12 13">
    <name type="scientific">Nocardia yunnanensis</name>
    <dbReference type="NCBI Taxonomy" id="2382165"/>
    <lineage>
        <taxon>Bacteria</taxon>
        <taxon>Bacillati</taxon>
        <taxon>Actinomycetota</taxon>
        <taxon>Actinomycetes</taxon>
        <taxon>Mycobacteriales</taxon>
        <taxon>Nocardiaceae</taxon>
        <taxon>Nocardia</taxon>
    </lineage>
</organism>
<evidence type="ECO:0000313" key="13">
    <source>
        <dbReference type="Proteomes" id="UP000267164"/>
    </source>
</evidence>
<keyword evidence="3" id="KW-0479">Metal-binding</keyword>
<dbReference type="KEGG" id="nyu:D7D52_03910"/>
<keyword evidence="4" id="KW-0460">Magnesium</keyword>
<dbReference type="InterPro" id="IPR013825">
    <property type="entry name" value="Topo_IA_cen_sub2"/>
</dbReference>
<dbReference type="Proteomes" id="UP000267164">
    <property type="component" value="Chromosome"/>
</dbReference>
<evidence type="ECO:0000256" key="6">
    <source>
        <dbReference type="ARBA" id="ARBA00023125"/>
    </source>
</evidence>
<dbReference type="InterPro" id="IPR000380">
    <property type="entry name" value="Topo_IA"/>
</dbReference>
<dbReference type="InterPro" id="IPR006171">
    <property type="entry name" value="TOPRIM_dom"/>
</dbReference>
<dbReference type="Pfam" id="PF01751">
    <property type="entry name" value="Toprim"/>
    <property type="match status" value="1"/>
</dbReference>
<feature type="region of interest" description="Interaction with DNA" evidence="8">
    <location>
        <begin position="171"/>
        <end position="176"/>
    </location>
</feature>
<dbReference type="GO" id="GO:0003677">
    <property type="term" value="F:DNA binding"/>
    <property type="evidence" value="ECO:0007669"/>
    <property type="project" value="UniProtKB-KW"/>
</dbReference>
<feature type="site" description="Interaction with DNA" evidence="8">
    <location>
        <position position="151"/>
    </location>
</feature>
<proteinExistence type="inferred from homology"/>
<dbReference type="InterPro" id="IPR023406">
    <property type="entry name" value="Topo_IA_AS"/>
</dbReference>
<dbReference type="SUPFAM" id="SSF56712">
    <property type="entry name" value="Prokaryotic type I DNA topoisomerase"/>
    <property type="match status" value="1"/>
</dbReference>
<dbReference type="EC" id="5.6.2.1" evidence="8"/>
<evidence type="ECO:0000256" key="2">
    <source>
        <dbReference type="ARBA" id="ARBA00009446"/>
    </source>
</evidence>
<dbReference type="Gene3D" id="1.10.460.10">
    <property type="entry name" value="Topoisomerase I, domain 2"/>
    <property type="match status" value="1"/>
</dbReference>
<dbReference type="PROSITE" id="PS50880">
    <property type="entry name" value="TOPRIM"/>
    <property type="match status" value="1"/>
</dbReference>
<feature type="compositionally biased region" description="Low complexity" evidence="9">
    <location>
        <begin position="926"/>
        <end position="942"/>
    </location>
</feature>
<feature type="domain" description="Topo IA-type catalytic" evidence="11">
    <location>
        <begin position="137"/>
        <end position="592"/>
    </location>
</feature>
<dbReference type="PROSITE" id="PS00396">
    <property type="entry name" value="TOPO_IA_1"/>
    <property type="match status" value="1"/>
</dbReference>
<feature type="domain" description="Toprim" evidence="10">
    <location>
        <begin position="1"/>
        <end position="122"/>
    </location>
</feature>
<dbReference type="PROSITE" id="PS52039">
    <property type="entry name" value="TOPO_IA_2"/>
    <property type="match status" value="1"/>
</dbReference>
<dbReference type="OrthoDB" id="9804262at2"/>
<dbReference type="NCBIfam" id="TIGR01051">
    <property type="entry name" value="topA_bact"/>
    <property type="match status" value="1"/>
</dbReference>
<feature type="active site" description="O-(5'-phospho-DNA)-tyrosine intermediate" evidence="8">
    <location>
        <position position="321"/>
    </location>
</feature>
<dbReference type="SMART" id="SM00493">
    <property type="entry name" value="TOPRIM"/>
    <property type="match status" value="1"/>
</dbReference>
<evidence type="ECO:0000256" key="5">
    <source>
        <dbReference type="ARBA" id="ARBA00023029"/>
    </source>
</evidence>
<dbReference type="InterPro" id="IPR003601">
    <property type="entry name" value="Topo_IA_2"/>
</dbReference>
<dbReference type="InterPro" id="IPR034149">
    <property type="entry name" value="TOPRIM_TopoI"/>
</dbReference>
<dbReference type="Pfam" id="PF13368">
    <property type="entry name" value="Toprim_C_rpt"/>
    <property type="match status" value="4"/>
</dbReference>
<keyword evidence="7 8" id="KW-0413">Isomerase</keyword>
<name>A0A386Z614_9NOCA</name>
<dbReference type="Pfam" id="PF01131">
    <property type="entry name" value="Topoisom_bac"/>
    <property type="match status" value="1"/>
</dbReference>
<evidence type="ECO:0000256" key="7">
    <source>
        <dbReference type="ARBA" id="ARBA00023235"/>
    </source>
</evidence>
<dbReference type="Gene3D" id="1.10.290.10">
    <property type="entry name" value="Topoisomerase I, domain 4"/>
    <property type="match status" value="1"/>
</dbReference>
<dbReference type="InterPro" id="IPR023405">
    <property type="entry name" value="Topo_IA_core_domain"/>
</dbReference>
<comment type="function">
    <text evidence="8">Releases the supercoiling and torsional tension of DNA, which is introduced during the DNA replication and transcription, by transiently cleaving and rejoining one strand of the DNA duplex. Introduces a single-strand break via transesterification at a target site in duplex DNA. The scissile phosphodiester is attacked by the catalytic tyrosine of the enzyme, resulting in the formation of a DNA-(5'-phosphotyrosyl)-enzyme intermediate and the expulsion of a 3'-OH DNA strand. The free DNA strand then undergoes passage around the unbroken strand, thus removing DNA supercoils. Finally, in the religation step, the DNA 3'-OH attacks the covalent intermediate to expel the active-site tyrosine and restore the DNA phosphodiester backbone.</text>
</comment>
<dbReference type="InterPro" id="IPR028612">
    <property type="entry name" value="Topoisom_1_IA"/>
</dbReference>
<feature type="region of interest" description="Disordered" evidence="9">
    <location>
        <begin position="820"/>
        <end position="872"/>
    </location>
</feature>
<dbReference type="InterPro" id="IPR003602">
    <property type="entry name" value="Topo_IA_DNA-bd_dom"/>
</dbReference>
<feature type="region of interest" description="Disordered" evidence="9">
    <location>
        <begin position="923"/>
        <end position="959"/>
    </location>
</feature>
<dbReference type="InterPro" id="IPR013826">
    <property type="entry name" value="Topo_IA_cen_sub3"/>
</dbReference>
<evidence type="ECO:0000256" key="9">
    <source>
        <dbReference type="SAM" id="MobiDB-lite"/>
    </source>
</evidence>
<feature type="region of interest" description="Disordered" evidence="9">
    <location>
        <begin position="648"/>
        <end position="670"/>
    </location>
</feature>
<evidence type="ECO:0000256" key="1">
    <source>
        <dbReference type="ARBA" id="ARBA00000213"/>
    </source>
</evidence>
<comment type="subunit">
    <text evidence="8">Monomer.</text>
</comment>
<dbReference type="PANTHER" id="PTHR42785:SF1">
    <property type="entry name" value="DNA TOPOISOMERASE"/>
    <property type="match status" value="1"/>
</dbReference>
<dbReference type="SMART" id="SM00437">
    <property type="entry name" value="TOP1Ac"/>
    <property type="match status" value="1"/>
</dbReference>
<dbReference type="Gene3D" id="3.40.50.140">
    <property type="match status" value="1"/>
</dbReference>
<dbReference type="GO" id="GO:0006265">
    <property type="term" value="P:DNA topological change"/>
    <property type="evidence" value="ECO:0007669"/>
    <property type="project" value="UniProtKB-UniRule"/>
</dbReference>
<dbReference type="EMBL" id="CP032568">
    <property type="protein sequence ID" value="AYF73158.1"/>
    <property type="molecule type" value="Genomic_DNA"/>
</dbReference>
<evidence type="ECO:0000313" key="12">
    <source>
        <dbReference type="EMBL" id="AYF73158.1"/>
    </source>
</evidence>
<dbReference type="PANTHER" id="PTHR42785">
    <property type="entry name" value="DNA TOPOISOMERASE, TYPE IA, CORE"/>
    <property type="match status" value="1"/>
</dbReference>
<feature type="site" description="Interaction with DNA" evidence="8">
    <location>
        <position position="147"/>
    </location>
</feature>
<dbReference type="GO" id="GO:0003917">
    <property type="term" value="F:DNA topoisomerase type I (single strand cut, ATP-independent) activity"/>
    <property type="evidence" value="ECO:0007669"/>
    <property type="project" value="UniProtKB-UniRule"/>
</dbReference>
<feature type="site" description="Interaction with DNA" evidence="8">
    <location>
        <position position="323"/>
    </location>
</feature>
<reference evidence="12 13" key="1">
    <citation type="submission" date="2018-09" db="EMBL/GenBank/DDBJ databases">
        <title>Nocardia yunnanensis sp. nov., an actinomycete isolated from a soil sample.</title>
        <authorList>
            <person name="Zhang J."/>
        </authorList>
    </citation>
    <scope>NUCLEOTIDE SEQUENCE [LARGE SCALE GENOMIC DNA]</scope>
    <source>
        <strain evidence="12 13">CFHS0054</strain>
    </source>
</reference>
<comment type="similarity">
    <text evidence="2 8">Belongs to the type IA topoisomerase family.</text>
</comment>
<comment type="catalytic activity">
    <reaction evidence="1 8">
        <text>ATP-independent breakage of single-stranded DNA, followed by passage and rejoining.</text>
        <dbReference type="EC" id="5.6.2.1"/>
    </reaction>
</comment>
<feature type="site" description="Interaction with DNA" evidence="8">
    <location>
        <position position="524"/>
    </location>
</feature>
<dbReference type="InterPro" id="IPR005733">
    <property type="entry name" value="TopoI_bac-type"/>
</dbReference>
<dbReference type="InterPro" id="IPR013497">
    <property type="entry name" value="Topo_IA_cen"/>
</dbReference>
<dbReference type="Gene3D" id="2.70.20.10">
    <property type="entry name" value="Topoisomerase I, domain 3"/>
    <property type="match status" value="1"/>
</dbReference>
<keyword evidence="5 8" id="KW-0799">Topoisomerase</keyword>
<dbReference type="CDD" id="cd00186">
    <property type="entry name" value="TOP1Ac"/>
    <property type="match status" value="1"/>
</dbReference>
<evidence type="ECO:0000259" key="11">
    <source>
        <dbReference type="PROSITE" id="PS52039"/>
    </source>
</evidence>
<dbReference type="FunFam" id="1.10.290.10:FF:000002">
    <property type="entry name" value="DNA topoisomerase 1"/>
    <property type="match status" value="1"/>
</dbReference>
<protein>
    <recommendedName>
        <fullName evidence="8">DNA topoisomerase 1</fullName>
        <ecNumber evidence="8">5.6.2.1</ecNumber>
    </recommendedName>
    <alternativeName>
        <fullName evidence="8">DNA topoisomerase I</fullName>
    </alternativeName>
</protein>
<dbReference type="CDD" id="cd03363">
    <property type="entry name" value="TOPRIM_TopoIA_TopoI"/>
    <property type="match status" value="1"/>
</dbReference>
<accession>A0A386Z614</accession>
<sequence>MIVESPTKAKKIAPYLGRGYVVEASVGHIRDLPRGAADVPAKYKGQQWARLGVDVDHDFEPIYVVSPEKKGKVSELKSLLADADELYLATDPDREGEAIAWHLLETLKPKVPVRRMVFHEITEPAIQAAAADTRELDQDLVDAQETRRILDRLYGYEVSPVLWKKVMPRLSAGRVQSVATRVIVQRERERMAFRSAEYWDIAAKLDAGGSEEGGNPRVFGARLVAVEGARVATGRDFGADGQLKSQGVVVLDAGYAQRLAEGLHGADLTVSSVESKPYTRKPYAPFMTSTLQQEAARKLRFTSERTMRVAQRLYENGYITYMRTDSTTLSDTAIQAARAQATQLYGAQYVSPTPRQYTRKVKNAQEAHEAIRPSGDTFATPGQLANKLDGDEFKLYELIWQRTVASQMQDARGTTLTVRITGVANSGEECVFSASGRTITFAGFLKAYVESVDEEAGGQSDDAESRLPALTEGQGVTAIELAPDGHTTNPPARFTEASLIKTLEDLGIGRPSTYSSIIKTILDRGYVYKRGSALVPSWVAFAVIGLLEEHFGRLVDFDFTAAMEDDLDAIAGGREQRGNWLSSFYFGGDHGAEGSVARSGGLKRMVGERLDGIDAREVNSIKLFGDDQGRDVVVRVGKFGPYLERMIVNPDDPDGDPVSQRANLPDDLPPDELTPEVAEKLFATPQEGRSLGVDPVSGHEIVAKEGRFGPYVTEVLPEPAEDIDTGAKKTAKKAADKPKPRTGSLFKSMSVETVTLEDALKLLSLPRVVGVDPASGDEITAQNGRYGPYLKKGTDSRSLAGEDQIFSVTLEEALKIYAEPKRRGGQSASAPPLRELGVDPVSEKPMVIKDGRFGPYVTDGETNASLRKGDEVESITDARASELLADRRARGPVKKTAKKTAKKAAAKKTAVAKTVVKKAAAKKAAAKTADGVTTKKAAAAKKTPAKKAAAKKTTAAAQS</sequence>
<dbReference type="InterPro" id="IPR013824">
    <property type="entry name" value="Topo_IA_cen_sub1"/>
</dbReference>
<feature type="site" description="Interaction with DNA" evidence="8">
    <location>
        <position position="148"/>
    </location>
</feature>
<dbReference type="PRINTS" id="PR00417">
    <property type="entry name" value="PRTPISMRASEI"/>
</dbReference>
<evidence type="ECO:0000256" key="8">
    <source>
        <dbReference type="HAMAP-Rule" id="MF_00952"/>
    </source>
</evidence>
<dbReference type="RefSeq" id="WP_120735096.1">
    <property type="nucleotide sequence ID" value="NZ_CP032568.1"/>
</dbReference>
<dbReference type="SMART" id="SM00436">
    <property type="entry name" value="TOP1Bc"/>
    <property type="match status" value="1"/>
</dbReference>
<evidence type="ECO:0000259" key="10">
    <source>
        <dbReference type="PROSITE" id="PS50880"/>
    </source>
</evidence>
<evidence type="ECO:0000256" key="3">
    <source>
        <dbReference type="ARBA" id="ARBA00022723"/>
    </source>
</evidence>
<evidence type="ECO:0000256" key="4">
    <source>
        <dbReference type="ARBA" id="ARBA00022842"/>
    </source>
</evidence>
<keyword evidence="6 8" id="KW-0238">DNA-binding</keyword>
<dbReference type="InterPro" id="IPR025589">
    <property type="entry name" value="Toprim_C_rpt"/>
</dbReference>